<evidence type="ECO:0000313" key="12">
    <source>
        <dbReference type="EMBL" id="CAF2001888.1"/>
    </source>
</evidence>
<dbReference type="AlphaFoldDB" id="A0A820EUB4"/>
<feature type="transmembrane region" description="Helical" evidence="8">
    <location>
        <begin position="86"/>
        <end position="109"/>
    </location>
</feature>
<dbReference type="PANTHER" id="PTHR24243:SF230">
    <property type="entry name" value="G-PROTEIN COUPLED RECEPTORS FAMILY 1 PROFILE DOMAIN-CONTAINING PROTEIN"/>
    <property type="match status" value="1"/>
</dbReference>
<keyword evidence="5 8" id="KW-0472">Membrane</keyword>
<evidence type="ECO:0000256" key="6">
    <source>
        <dbReference type="ARBA" id="ARBA00023170"/>
    </source>
</evidence>
<feature type="transmembrane region" description="Helical" evidence="8">
    <location>
        <begin position="262"/>
        <end position="286"/>
    </location>
</feature>
<evidence type="ECO:0000313" key="15">
    <source>
        <dbReference type="EMBL" id="CAF4071955.1"/>
    </source>
</evidence>
<reference evidence="19" key="1">
    <citation type="submission" date="2021-02" db="EMBL/GenBank/DDBJ databases">
        <authorList>
            <person name="Nowell W R."/>
        </authorList>
    </citation>
    <scope>NUCLEOTIDE SEQUENCE</scope>
</reference>
<evidence type="ECO:0000313" key="18">
    <source>
        <dbReference type="EMBL" id="CAF4240235.1"/>
    </source>
</evidence>
<dbReference type="GO" id="GO:0004930">
    <property type="term" value="F:G protein-coupled receptor activity"/>
    <property type="evidence" value="ECO:0007669"/>
    <property type="project" value="UniProtKB-KW"/>
</dbReference>
<evidence type="ECO:0000313" key="21">
    <source>
        <dbReference type="Proteomes" id="UP000663866"/>
    </source>
</evidence>
<dbReference type="Proteomes" id="UP000663824">
    <property type="component" value="Unassembled WGS sequence"/>
</dbReference>
<accession>A0A820EUB4</accession>
<dbReference type="OrthoDB" id="10000874at2759"/>
<evidence type="ECO:0000256" key="7">
    <source>
        <dbReference type="ARBA" id="ARBA00023224"/>
    </source>
</evidence>
<dbReference type="Proteomes" id="UP000663866">
    <property type="component" value="Unassembled WGS sequence"/>
</dbReference>
<evidence type="ECO:0000256" key="3">
    <source>
        <dbReference type="ARBA" id="ARBA00022989"/>
    </source>
</evidence>
<keyword evidence="7" id="KW-0807">Transducer</keyword>
<dbReference type="EMBL" id="CAJOBF010008296">
    <property type="protein sequence ID" value="CAF4252560.1"/>
    <property type="molecule type" value="Genomic_DNA"/>
</dbReference>
<evidence type="ECO:0000313" key="11">
    <source>
        <dbReference type="EMBL" id="CAF1533525.1"/>
    </source>
</evidence>
<evidence type="ECO:0000256" key="4">
    <source>
        <dbReference type="ARBA" id="ARBA00023040"/>
    </source>
</evidence>
<dbReference type="Proteomes" id="UP000681967">
    <property type="component" value="Unassembled WGS sequence"/>
</dbReference>
<dbReference type="EMBL" id="CAJNRE010007060">
    <property type="protein sequence ID" value="CAF2061936.1"/>
    <property type="molecule type" value="Genomic_DNA"/>
</dbReference>
<keyword evidence="6" id="KW-0675">Receptor</keyword>
<dbReference type="Proteomes" id="UP000681720">
    <property type="component" value="Unassembled WGS sequence"/>
</dbReference>
<keyword evidence="3 8" id="KW-1133">Transmembrane helix</keyword>
<name>A0A820EUB4_9BILA</name>
<comment type="subcellular location">
    <subcellularLocation>
        <location evidence="1">Membrane</location>
        <topology evidence="1">Multi-pass membrane protein</topology>
    </subcellularLocation>
</comment>
<feature type="domain" description="G-protein coupled receptors family 1 profile" evidence="9">
    <location>
        <begin position="66"/>
        <end position="327"/>
    </location>
</feature>
<organism evidence="19 20">
    <name type="scientific">Rotaria magnacalcarata</name>
    <dbReference type="NCBI Taxonomy" id="392030"/>
    <lineage>
        <taxon>Eukaryota</taxon>
        <taxon>Metazoa</taxon>
        <taxon>Spiralia</taxon>
        <taxon>Gnathifera</taxon>
        <taxon>Rotifera</taxon>
        <taxon>Eurotatoria</taxon>
        <taxon>Bdelloidea</taxon>
        <taxon>Philodinida</taxon>
        <taxon>Philodinidae</taxon>
        <taxon>Rotaria</taxon>
    </lineage>
</organism>
<sequence>MVFLSPKIVRRQPLFFSLHINNFTVSNGTSRGLLSAMPSGAEILPSLQQNTIRYGFPILVALGNFGNLAIILIFTRKSLRQSSCAFYLLCAAVFSLLGVNWGLVTNMYTVYHPPDPFGISLSLCRTRGYILQISSVLYRTMIVLASADRCALSSVNAKIRSFSKPKVAIKMIIITSLFWMIISIHLPIFQTIISGRCSVFGVYGIFFSLYQIFIFGLLLPALMITFGILIQKNLSAIRSRVQPLAGATNIRQPMLNKRDMNLLKVVLAEVTVGFLLSFSYPIQLLYSVLTDSIPNKSQDRIWIETFMTFTARTVLFYLNYCVTFYLYVIVSKSFRQEAKVIVLKCFMRTGQEHVSTINGSITAAH</sequence>
<dbReference type="Proteomes" id="UP000663842">
    <property type="component" value="Unassembled WGS sequence"/>
</dbReference>
<dbReference type="InterPro" id="IPR017452">
    <property type="entry name" value="GPCR_Rhodpsn_7TM"/>
</dbReference>
<dbReference type="EMBL" id="CAJOBJ010006880">
    <property type="protein sequence ID" value="CAF4071955.1"/>
    <property type="molecule type" value="Genomic_DNA"/>
</dbReference>
<dbReference type="GO" id="GO:0005886">
    <property type="term" value="C:plasma membrane"/>
    <property type="evidence" value="ECO:0007669"/>
    <property type="project" value="TreeGrafter"/>
</dbReference>
<evidence type="ECO:0000313" key="13">
    <source>
        <dbReference type="EMBL" id="CAF2061936.1"/>
    </source>
</evidence>
<evidence type="ECO:0000256" key="8">
    <source>
        <dbReference type="SAM" id="Phobius"/>
    </source>
</evidence>
<dbReference type="PANTHER" id="PTHR24243">
    <property type="entry name" value="G-PROTEIN COUPLED RECEPTOR"/>
    <property type="match status" value="1"/>
</dbReference>
<protein>
    <recommendedName>
        <fullName evidence="9">G-protein coupled receptors family 1 profile domain-containing protein</fullName>
    </recommendedName>
</protein>
<feature type="transmembrane region" description="Helical" evidence="8">
    <location>
        <begin position="129"/>
        <end position="147"/>
    </location>
</feature>
<dbReference type="EMBL" id="CAJNRF010009081">
    <property type="protein sequence ID" value="CAF2107206.1"/>
    <property type="molecule type" value="Genomic_DNA"/>
</dbReference>
<feature type="transmembrane region" description="Helical" evidence="8">
    <location>
        <begin position="306"/>
        <end position="330"/>
    </location>
</feature>
<dbReference type="EMBL" id="CAJOBI010006943">
    <property type="protein sequence ID" value="CAF4073368.1"/>
    <property type="molecule type" value="Genomic_DNA"/>
</dbReference>
<dbReference type="SUPFAM" id="SSF81321">
    <property type="entry name" value="Family A G protein-coupled receptor-like"/>
    <property type="match status" value="1"/>
</dbReference>
<dbReference type="EMBL" id="CAJNRG010000461">
    <property type="protein sequence ID" value="CAF2001888.1"/>
    <property type="molecule type" value="Genomic_DNA"/>
</dbReference>
<dbReference type="EMBL" id="CAJNOW010008264">
    <property type="protein sequence ID" value="CAF1533525.1"/>
    <property type="molecule type" value="Genomic_DNA"/>
</dbReference>
<evidence type="ECO:0000313" key="16">
    <source>
        <dbReference type="EMBL" id="CAF4073368.1"/>
    </source>
</evidence>
<dbReference type="Proteomes" id="UP000663856">
    <property type="component" value="Unassembled WGS sequence"/>
</dbReference>
<comment type="caution">
    <text evidence="19">The sequence shown here is derived from an EMBL/GenBank/DDBJ whole genome shotgun (WGS) entry which is preliminary data.</text>
</comment>
<dbReference type="Gene3D" id="1.20.1070.10">
    <property type="entry name" value="Rhodopsin 7-helix transmembrane proteins"/>
    <property type="match status" value="1"/>
</dbReference>
<keyword evidence="4" id="KW-0297">G-protein coupled receptor</keyword>
<keyword evidence="21" id="KW-1185">Reference proteome</keyword>
<dbReference type="PROSITE" id="PS50262">
    <property type="entry name" value="G_PROTEIN_RECEP_F1_2"/>
    <property type="match status" value="1"/>
</dbReference>
<dbReference type="Proteomes" id="UP000663887">
    <property type="component" value="Unassembled WGS sequence"/>
</dbReference>
<dbReference type="EMBL" id="CAJNOV010011225">
    <property type="protein sequence ID" value="CAF1442407.1"/>
    <property type="molecule type" value="Genomic_DNA"/>
</dbReference>
<evidence type="ECO:0000313" key="17">
    <source>
        <dbReference type="EMBL" id="CAF4078161.1"/>
    </source>
</evidence>
<evidence type="ECO:0000313" key="14">
    <source>
        <dbReference type="EMBL" id="CAF2107206.1"/>
    </source>
</evidence>
<dbReference type="Proteomes" id="UP000663855">
    <property type="component" value="Unassembled WGS sequence"/>
</dbReference>
<proteinExistence type="predicted"/>
<feature type="transmembrane region" description="Helical" evidence="8">
    <location>
        <begin position="54"/>
        <end position="74"/>
    </location>
</feature>
<dbReference type="Proteomes" id="UP000676336">
    <property type="component" value="Unassembled WGS sequence"/>
</dbReference>
<keyword evidence="2 8" id="KW-0812">Transmembrane</keyword>
<dbReference type="Proteomes" id="UP000663834">
    <property type="component" value="Unassembled WGS sequence"/>
</dbReference>
<feature type="transmembrane region" description="Helical" evidence="8">
    <location>
        <begin position="200"/>
        <end position="230"/>
    </location>
</feature>
<evidence type="ECO:0000313" key="19">
    <source>
        <dbReference type="EMBL" id="CAF4252560.1"/>
    </source>
</evidence>
<evidence type="ECO:0000313" key="10">
    <source>
        <dbReference type="EMBL" id="CAF1442407.1"/>
    </source>
</evidence>
<evidence type="ECO:0000256" key="2">
    <source>
        <dbReference type="ARBA" id="ARBA00022692"/>
    </source>
</evidence>
<feature type="transmembrane region" description="Helical" evidence="8">
    <location>
        <begin position="167"/>
        <end position="188"/>
    </location>
</feature>
<evidence type="ECO:0000256" key="5">
    <source>
        <dbReference type="ARBA" id="ARBA00023136"/>
    </source>
</evidence>
<dbReference type="EMBL" id="CAJOBG010008306">
    <property type="protein sequence ID" value="CAF4240235.1"/>
    <property type="molecule type" value="Genomic_DNA"/>
</dbReference>
<evidence type="ECO:0000256" key="1">
    <source>
        <dbReference type="ARBA" id="ARBA00004141"/>
    </source>
</evidence>
<evidence type="ECO:0000259" key="9">
    <source>
        <dbReference type="PROSITE" id="PS50262"/>
    </source>
</evidence>
<dbReference type="EMBL" id="CAJOBH010007227">
    <property type="protein sequence ID" value="CAF4078161.1"/>
    <property type="molecule type" value="Genomic_DNA"/>
</dbReference>
<evidence type="ECO:0000313" key="20">
    <source>
        <dbReference type="Proteomes" id="UP000663842"/>
    </source>
</evidence>
<gene>
    <name evidence="17" type="ORF">BYL167_LOCUS17916</name>
    <name evidence="10" type="ORF">CJN711_LOCUS24143</name>
    <name evidence="15" type="ORF">GIL414_LOCUS15564</name>
    <name evidence="11" type="ORF">KQP761_LOCUS16467</name>
    <name evidence="13" type="ORF">MBJ925_LOCUS15100</name>
    <name evidence="18" type="ORF">OVN521_LOCUS28470</name>
    <name evidence="16" type="ORF">SMN809_LOCUS15875</name>
    <name evidence="19" type="ORF">UXM345_LOCUS30818</name>
    <name evidence="14" type="ORF">WKI299_LOCUS21565</name>
    <name evidence="12" type="ORF">XDN619_LOCUS3342</name>
</gene>